<accession>A0ABQ7EVV0</accession>
<keyword evidence="3" id="KW-1185">Reference proteome</keyword>
<evidence type="ECO:0000313" key="3">
    <source>
        <dbReference type="Proteomes" id="UP000266723"/>
    </source>
</evidence>
<reference evidence="2 3" key="1">
    <citation type="journal article" date="2020" name="BMC Genomics">
        <title>Intraspecific diversification of the crop wild relative Brassica cretica Lam. using demographic model selection.</title>
        <authorList>
            <person name="Kioukis A."/>
            <person name="Michalopoulou V.A."/>
            <person name="Briers L."/>
            <person name="Pirintsos S."/>
            <person name="Studholme D.J."/>
            <person name="Pavlidis P."/>
            <person name="Sarris P.F."/>
        </authorList>
    </citation>
    <scope>NUCLEOTIDE SEQUENCE [LARGE SCALE GENOMIC DNA]</scope>
    <source>
        <strain evidence="3">cv. PFS-1207/04</strain>
    </source>
</reference>
<sequence length="187" mass="20373">MEPKGHSSISSDRSTKKKTVASSASAKPNGKSNASSAVAMKPNGKSAVSSVILMKPNASTALSSAHDDKVMFFRDVKLCPHEVDLSLRYRARKQSQGSGRAENREADLERIARLKHAEADISSAKRQRSKAEAYWLQSLNACSVLKLTPKNEYLCVPFVSHDQTIKLQKYSLMLQPLGDSAPVLEGS</sequence>
<gene>
    <name evidence="2" type="ORF">DY000_02048993</name>
</gene>
<evidence type="ECO:0000313" key="2">
    <source>
        <dbReference type="EMBL" id="KAF3607541.1"/>
    </source>
</evidence>
<proteinExistence type="predicted"/>
<comment type="caution">
    <text evidence="2">The sequence shown here is derived from an EMBL/GenBank/DDBJ whole genome shotgun (WGS) entry which is preliminary data.</text>
</comment>
<dbReference type="Proteomes" id="UP000266723">
    <property type="component" value="Unassembled WGS sequence"/>
</dbReference>
<organism evidence="2 3">
    <name type="scientific">Brassica cretica</name>
    <name type="common">Mustard</name>
    <dbReference type="NCBI Taxonomy" id="69181"/>
    <lineage>
        <taxon>Eukaryota</taxon>
        <taxon>Viridiplantae</taxon>
        <taxon>Streptophyta</taxon>
        <taxon>Embryophyta</taxon>
        <taxon>Tracheophyta</taxon>
        <taxon>Spermatophyta</taxon>
        <taxon>Magnoliopsida</taxon>
        <taxon>eudicotyledons</taxon>
        <taxon>Gunneridae</taxon>
        <taxon>Pentapetalae</taxon>
        <taxon>rosids</taxon>
        <taxon>malvids</taxon>
        <taxon>Brassicales</taxon>
        <taxon>Brassicaceae</taxon>
        <taxon>Brassiceae</taxon>
        <taxon>Brassica</taxon>
    </lineage>
</organism>
<protein>
    <submittedName>
        <fullName evidence="2">Uncharacterized protein</fullName>
    </submittedName>
</protein>
<feature type="region of interest" description="Disordered" evidence="1">
    <location>
        <begin position="1"/>
        <end position="42"/>
    </location>
</feature>
<dbReference type="EMBL" id="QGKV02000297">
    <property type="protein sequence ID" value="KAF3607541.1"/>
    <property type="molecule type" value="Genomic_DNA"/>
</dbReference>
<evidence type="ECO:0000256" key="1">
    <source>
        <dbReference type="SAM" id="MobiDB-lite"/>
    </source>
</evidence>
<name>A0ABQ7EVV0_BRACR</name>